<evidence type="ECO:0008006" key="4">
    <source>
        <dbReference type="Google" id="ProtNLM"/>
    </source>
</evidence>
<gene>
    <name evidence="2" type="ORF">KDI_36480</name>
</gene>
<evidence type="ECO:0000313" key="3">
    <source>
        <dbReference type="Proteomes" id="UP000322530"/>
    </source>
</evidence>
<reference evidence="2 3" key="1">
    <citation type="submission" date="2019-01" db="EMBL/GenBank/DDBJ databases">
        <title>Draft genome sequence of Dictyobacter sp. Uno17.</title>
        <authorList>
            <person name="Wang C.M."/>
            <person name="Zheng Y."/>
            <person name="Sakai Y."/>
            <person name="Abe K."/>
            <person name="Yokota A."/>
            <person name="Yabe S."/>
        </authorList>
    </citation>
    <scope>NUCLEOTIDE SEQUENCE [LARGE SCALE GENOMIC DNA]</scope>
    <source>
        <strain evidence="2 3">Uno17</strain>
    </source>
</reference>
<keyword evidence="3" id="KW-1185">Reference proteome</keyword>
<keyword evidence="1" id="KW-1133">Transmembrane helix</keyword>
<name>A0A5A5TGK7_9CHLR</name>
<dbReference type="OrthoDB" id="139972at2"/>
<keyword evidence="1" id="KW-0472">Membrane</keyword>
<keyword evidence="1" id="KW-0812">Transmembrane</keyword>
<dbReference type="EMBL" id="BIXY01000059">
    <property type="protein sequence ID" value="GCF10084.1"/>
    <property type="molecule type" value="Genomic_DNA"/>
</dbReference>
<protein>
    <recommendedName>
        <fullName evidence="4">GH18 domain-containing protein</fullName>
    </recommendedName>
</protein>
<accession>A0A5A5TGK7</accession>
<dbReference type="Proteomes" id="UP000322530">
    <property type="component" value="Unassembled WGS sequence"/>
</dbReference>
<dbReference type="RefSeq" id="WP_149402988.1">
    <property type="nucleotide sequence ID" value="NZ_BIXY01000059.1"/>
</dbReference>
<comment type="caution">
    <text evidence="2">The sequence shown here is derived from an EMBL/GenBank/DDBJ whole genome shotgun (WGS) entry which is preliminary data.</text>
</comment>
<evidence type="ECO:0000256" key="1">
    <source>
        <dbReference type="SAM" id="Phobius"/>
    </source>
</evidence>
<organism evidence="2 3">
    <name type="scientific">Dictyobacter arantiisoli</name>
    <dbReference type="NCBI Taxonomy" id="2014874"/>
    <lineage>
        <taxon>Bacteria</taxon>
        <taxon>Bacillati</taxon>
        <taxon>Chloroflexota</taxon>
        <taxon>Ktedonobacteria</taxon>
        <taxon>Ktedonobacterales</taxon>
        <taxon>Dictyobacteraceae</taxon>
        <taxon>Dictyobacter</taxon>
    </lineage>
</organism>
<dbReference type="AlphaFoldDB" id="A0A5A5TGK7"/>
<sequence length="359" mass="39702">MQKYNETLSPSKKLLLMGLMTLFLTWFCLCLLLLLRPQKLPLPPRHVKTHLVGGFSMTTPARAIQASTEGVQVVFQYGNPPSEHDPLGQKLQALHMKVVDGYIASNLYYYECQRSRAMVPPPVGLDAYCGQRVYPTFTDEDAFLSTIRAHIQQSMTNPLIIGYWVLDDWAPWDEGSARGLLAKIHHFIQLYTPGHPAICGFGGTLYTDMSPGWDDEVANNFSPQGCDNVALYIYTTSMPAVSHPPSPAAYDWSMSQVLPVMLTSLHLRGWDIKKEPLIGIAQAFGGPIAHKNAYRVPPTANDIALQSKAFCENGASGLVFYGWSDSEIGPASLSPMTSLEIENGIRAGIAACKHYWNDH</sequence>
<proteinExistence type="predicted"/>
<feature type="transmembrane region" description="Helical" evidence="1">
    <location>
        <begin position="14"/>
        <end position="35"/>
    </location>
</feature>
<evidence type="ECO:0000313" key="2">
    <source>
        <dbReference type="EMBL" id="GCF10084.1"/>
    </source>
</evidence>